<feature type="chain" id="PRO_5001886907" evidence="6">
    <location>
        <begin position="22"/>
        <end position="102"/>
    </location>
</feature>
<dbReference type="NCBIfam" id="NF033636">
    <property type="entry name" value="acid_shock_Asr"/>
    <property type="match status" value="1"/>
</dbReference>
<organism evidence="7 8">
    <name type="scientific">Pectobacterium betavasculorum</name>
    <dbReference type="NCBI Taxonomy" id="55207"/>
    <lineage>
        <taxon>Bacteria</taxon>
        <taxon>Pseudomonadati</taxon>
        <taxon>Pseudomonadota</taxon>
        <taxon>Gammaproteobacteria</taxon>
        <taxon>Enterobacterales</taxon>
        <taxon>Pectobacteriaceae</taxon>
        <taxon>Pectobacterium</taxon>
    </lineage>
</organism>
<accession>A0A093RXV1</accession>
<evidence type="ECO:0000256" key="1">
    <source>
        <dbReference type="ARBA" id="ARBA00004418"/>
    </source>
</evidence>
<evidence type="ECO:0000313" key="8">
    <source>
        <dbReference type="Proteomes" id="UP000032874"/>
    </source>
</evidence>
<dbReference type="STRING" id="55207.KP22_05955"/>
<dbReference type="EMBL" id="JQHM01000001">
    <property type="protein sequence ID" value="KFX07635.1"/>
    <property type="molecule type" value="Genomic_DNA"/>
</dbReference>
<sequence length="102" mass="10353">MNKVLVMIAGAALGLSSVAFAADTVTSAPVQPSATTTTSAPAKAVHHKKQVKKAKPAAEQKAQAAKKHVKKAKPAPAQKAQAAKKHVKKAKTAKPADTTPAA</sequence>
<dbReference type="GO" id="GO:0042597">
    <property type="term" value="C:periplasmic space"/>
    <property type="evidence" value="ECO:0007669"/>
    <property type="project" value="UniProtKB-SubCell"/>
</dbReference>
<comment type="caution">
    <text evidence="7">The sequence shown here is derived from an EMBL/GenBank/DDBJ whole genome shotgun (WGS) entry which is preliminary data.</text>
</comment>
<dbReference type="InterPro" id="IPR023497">
    <property type="entry name" value="Acid_shock"/>
</dbReference>
<protein>
    <submittedName>
        <fullName evidence="7">Acid-shock protein</fullName>
    </submittedName>
</protein>
<dbReference type="AlphaFoldDB" id="A0A093RXV1"/>
<feature type="compositionally biased region" description="Low complexity" evidence="5">
    <location>
        <begin position="93"/>
        <end position="102"/>
    </location>
</feature>
<dbReference type="Pfam" id="PF06392">
    <property type="entry name" value="Asr"/>
    <property type="match status" value="1"/>
</dbReference>
<evidence type="ECO:0000313" key="7">
    <source>
        <dbReference type="EMBL" id="KFX07635.1"/>
    </source>
</evidence>
<feature type="compositionally biased region" description="Basic residues" evidence="5">
    <location>
        <begin position="44"/>
        <end position="55"/>
    </location>
</feature>
<feature type="compositionally biased region" description="Basic residues" evidence="5">
    <location>
        <begin position="64"/>
        <end position="73"/>
    </location>
</feature>
<keyword evidence="3 6" id="KW-0732">Signal</keyword>
<comment type="subcellular location">
    <subcellularLocation>
        <location evidence="1">Periplasm</location>
    </subcellularLocation>
</comment>
<evidence type="ECO:0000256" key="3">
    <source>
        <dbReference type="ARBA" id="ARBA00022729"/>
    </source>
</evidence>
<evidence type="ECO:0000256" key="6">
    <source>
        <dbReference type="SAM" id="SignalP"/>
    </source>
</evidence>
<feature type="signal peptide" evidence="6">
    <location>
        <begin position="1"/>
        <end position="21"/>
    </location>
</feature>
<proteinExistence type="inferred from homology"/>
<dbReference type="Proteomes" id="UP000032874">
    <property type="component" value="Unassembled WGS sequence"/>
</dbReference>
<evidence type="ECO:0000256" key="2">
    <source>
        <dbReference type="ARBA" id="ARBA00007641"/>
    </source>
</evidence>
<feature type="compositionally biased region" description="Basic residues" evidence="5">
    <location>
        <begin position="82"/>
        <end position="92"/>
    </location>
</feature>
<feature type="region of interest" description="Disordered" evidence="5">
    <location>
        <begin position="27"/>
        <end position="102"/>
    </location>
</feature>
<name>A0A093RXV1_9GAMM</name>
<evidence type="ECO:0000256" key="4">
    <source>
        <dbReference type="ARBA" id="ARBA00022764"/>
    </source>
</evidence>
<evidence type="ECO:0000256" key="5">
    <source>
        <dbReference type="SAM" id="MobiDB-lite"/>
    </source>
</evidence>
<gene>
    <name evidence="7" type="ORF">KP22_05955</name>
</gene>
<keyword evidence="4" id="KW-0574">Periplasm</keyword>
<feature type="compositionally biased region" description="Low complexity" evidence="5">
    <location>
        <begin position="27"/>
        <end position="43"/>
    </location>
</feature>
<comment type="similarity">
    <text evidence="2">Belongs to the Asr family.</text>
</comment>
<reference evidence="7 8" key="1">
    <citation type="submission" date="2014-08" db="EMBL/GenBank/DDBJ databases">
        <title>Genome sequences of NCPPB Pectobacterium isolates.</title>
        <authorList>
            <person name="Glover R.H."/>
            <person name="Sapp M."/>
            <person name="Elphinstone J."/>
        </authorList>
    </citation>
    <scope>NUCLEOTIDE SEQUENCE [LARGE SCALE GENOMIC DNA]</scope>
    <source>
        <strain evidence="7 8">NCPPB 2795</strain>
    </source>
</reference>
<dbReference type="eggNOG" id="ENOG5032U9T">
    <property type="taxonomic scope" value="Bacteria"/>
</dbReference>